<proteinExistence type="predicted"/>
<dbReference type="Pfam" id="PF22493">
    <property type="entry name" value="PUF_NOP9"/>
    <property type="match status" value="1"/>
</dbReference>
<keyword evidence="1" id="KW-0677">Repeat</keyword>
<dbReference type="GO" id="GO:0003723">
    <property type="term" value="F:RNA binding"/>
    <property type="evidence" value="ECO:0007669"/>
    <property type="project" value="InterPro"/>
</dbReference>
<dbReference type="EMBL" id="HACG01014762">
    <property type="protein sequence ID" value="CEK61627.1"/>
    <property type="molecule type" value="Transcribed_RNA"/>
</dbReference>
<dbReference type="GO" id="GO:0000480">
    <property type="term" value="P:endonucleolytic cleavage in 5'-ETS of tricistronic rRNA transcript (SSU-rRNA, 5.8S rRNA, LSU-rRNA)"/>
    <property type="evidence" value="ECO:0007669"/>
    <property type="project" value="TreeGrafter"/>
</dbReference>
<feature type="repeat" description="Pumilio" evidence="2">
    <location>
        <begin position="5"/>
        <end position="42"/>
    </location>
</feature>
<feature type="non-terminal residue" evidence="3">
    <location>
        <position position="82"/>
    </location>
</feature>
<evidence type="ECO:0000313" key="3">
    <source>
        <dbReference type="EMBL" id="CEK61627.1"/>
    </source>
</evidence>
<gene>
    <name evidence="3" type="primary">ORF42781</name>
</gene>
<dbReference type="Gene3D" id="1.25.10.10">
    <property type="entry name" value="Leucine-rich Repeat Variant"/>
    <property type="match status" value="1"/>
</dbReference>
<dbReference type="InterPro" id="IPR001313">
    <property type="entry name" value="Pumilio_RNA-bd_rpt"/>
</dbReference>
<dbReference type="PANTHER" id="PTHR13102">
    <property type="entry name" value="NUCLEOLAR PROTEIN 9"/>
    <property type="match status" value="1"/>
</dbReference>
<dbReference type="GO" id="GO:0000056">
    <property type="term" value="P:ribosomal small subunit export from nucleus"/>
    <property type="evidence" value="ECO:0007669"/>
    <property type="project" value="TreeGrafter"/>
</dbReference>
<name>A0A0B6YZS6_9EUPU</name>
<dbReference type="GO" id="GO:0005730">
    <property type="term" value="C:nucleolus"/>
    <property type="evidence" value="ECO:0007669"/>
    <property type="project" value="TreeGrafter"/>
</dbReference>
<dbReference type="InterPro" id="IPR040000">
    <property type="entry name" value="NOP9"/>
</dbReference>
<organism evidence="3">
    <name type="scientific">Arion vulgaris</name>
    <dbReference type="NCBI Taxonomy" id="1028688"/>
    <lineage>
        <taxon>Eukaryota</taxon>
        <taxon>Metazoa</taxon>
        <taxon>Spiralia</taxon>
        <taxon>Lophotrochozoa</taxon>
        <taxon>Mollusca</taxon>
        <taxon>Gastropoda</taxon>
        <taxon>Heterobranchia</taxon>
        <taxon>Euthyneura</taxon>
        <taxon>Panpulmonata</taxon>
        <taxon>Eupulmonata</taxon>
        <taxon>Stylommatophora</taxon>
        <taxon>Helicina</taxon>
        <taxon>Arionoidea</taxon>
        <taxon>Arionidae</taxon>
        <taxon>Arion</taxon>
    </lineage>
</organism>
<reference evidence="3" key="1">
    <citation type="submission" date="2014-12" db="EMBL/GenBank/DDBJ databases">
        <title>Insight into the proteome of Arion vulgaris.</title>
        <authorList>
            <person name="Aradska J."/>
            <person name="Bulat T."/>
            <person name="Smidak R."/>
            <person name="Sarate P."/>
            <person name="Gangsoo J."/>
            <person name="Sialana F."/>
            <person name="Bilban M."/>
            <person name="Lubec G."/>
        </authorList>
    </citation>
    <scope>NUCLEOTIDE SEQUENCE</scope>
    <source>
        <tissue evidence="3">Skin</tissue>
    </source>
</reference>
<dbReference type="GO" id="GO:0000447">
    <property type="term" value="P:endonucleolytic cleavage in ITS1 to separate SSU-rRNA from 5.8S rRNA and LSU-rRNA from tricistronic rRNA transcript (SSU-rRNA, 5.8S rRNA, LSU-rRNA)"/>
    <property type="evidence" value="ECO:0007669"/>
    <property type="project" value="TreeGrafter"/>
</dbReference>
<evidence type="ECO:0000256" key="1">
    <source>
        <dbReference type="ARBA" id="ARBA00022737"/>
    </source>
</evidence>
<dbReference type="GO" id="GO:0030688">
    <property type="term" value="C:preribosome, small subunit precursor"/>
    <property type="evidence" value="ECO:0007669"/>
    <property type="project" value="TreeGrafter"/>
</dbReference>
<dbReference type="GO" id="GO:0000472">
    <property type="term" value="P:endonucleolytic cleavage to generate mature 5'-end of SSU-rRNA from (SSU-rRNA, 5.8S rRNA, LSU-rRNA)"/>
    <property type="evidence" value="ECO:0007669"/>
    <property type="project" value="TreeGrafter"/>
</dbReference>
<sequence length="82" mass="9265">QLYDQLFKDNLMYFAVHPIANYVLQKLLSVIVDPVMLKELLNDITQYLEDILAVRHVGIVTKLAEACKNTGSGQGEFKEALL</sequence>
<accession>A0A0B6YZS6</accession>
<protein>
    <submittedName>
        <fullName evidence="3">Uncharacterized protein</fullName>
    </submittedName>
</protein>
<dbReference type="InterPro" id="IPR011989">
    <property type="entry name" value="ARM-like"/>
</dbReference>
<dbReference type="GO" id="GO:0030686">
    <property type="term" value="C:90S preribosome"/>
    <property type="evidence" value="ECO:0007669"/>
    <property type="project" value="TreeGrafter"/>
</dbReference>
<dbReference type="PANTHER" id="PTHR13102:SF0">
    <property type="entry name" value="NUCLEOLAR PROTEIN 9"/>
    <property type="match status" value="1"/>
</dbReference>
<evidence type="ECO:0000256" key="2">
    <source>
        <dbReference type="PROSITE-ProRule" id="PRU00317"/>
    </source>
</evidence>
<dbReference type="PROSITE" id="PS50302">
    <property type="entry name" value="PUM"/>
    <property type="match status" value="1"/>
</dbReference>
<dbReference type="AlphaFoldDB" id="A0A0B6YZS6"/>
<feature type="non-terminal residue" evidence="3">
    <location>
        <position position="1"/>
    </location>
</feature>